<evidence type="ECO:0000313" key="2">
    <source>
        <dbReference type="Proteomes" id="UP000789706"/>
    </source>
</evidence>
<dbReference type="AlphaFoldDB" id="A0A9N9GMH7"/>
<gene>
    <name evidence="1" type="ORF">DEBURN_LOCUS10034</name>
</gene>
<accession>A0A9N9GMH7</accession>
<feature type="non-terminal residue" evidence="1">
    <location>
        <position position="1"/>
    </location>
</feature>
<sequence>RFYKESIVSNIINSTLEIEIQDNDLKTETQDNDLKIKIQEVNLETEIQNINHNFEIELIIEENEKVSNNSEDDENNNIDIENISQKFTDYLSEWMGILETERENLEFLKNMIENIDHPIINI</sequence>
<keyword evidence="2" id="KW-1185">Reference proteome</keyword>
<reference evidence="1" key="1">
    <citation type="submission" date="2021-06" db="EMBL/GenBank/DDBJ databases">
        <authorList>
            <person name="Kallberg Y."/>
            <person name="Tangrot J."/>
            <person name="Rosling A."/>
        </authorList>
    </citation>
    <scope>NUCLEOTIDE SEQUENCE</scope>
    <source>
        <strain evidence="1">AZ414A</strain>
    </source>
</reference>
<evidence type="ECO:0000313" key="1">
    <source>
        <dbReference type="EMBL" id="CAG8612487.1"/>
    </source>
</evidence>
<dbReference type="Proteomes" id="UP000789706">
    <property type="component" value="Unassembled WGS sequence"/>
</dbReference>
<comment type="caution">
    <text evidence="1">The sequence shown here is derived from an EMBL/GenBank/DDBJ whole genome shotgun (WGS) entry which is preliminary data.</text>
</comment>
<protein>
    <submittedName>
        <fullName evidence="1">1523_t:CDS:1</fullName>
    </submittedName>
</protein>
<proteinExistence type="predicted"/>
<organism evidence="1 2">
    <name type="scientific">Diversispora eburnea</name>
    <dbReference type="NCBI Taxonomy" id="1213867"/>
    <lineage>
        <taxon>Eukaryota</taxon>
        <taxon>Fungi</taxon>
        <taxon>Fungi incertae sedis</taxon>
        <taxon>Mucoromycota</taxon>
        <taxon>Glomeromycotina</taxon>
        <taxon>Glomeromycetes</taxon>
        <taxon>Diversisporales</taxon>
        <taxon>Diversisporaceae</taxon>
        <taxon>Diversispora</taxon>
    </lineage>
</organism>
<name>A0A9N9GMH7_9GLOM</name>
<dbReference type="EMBL" id="CAJVPK010002412">
    <property type="protein sequence ID" value="CAG8612487.1"/>
    <property type="molecule type" value="Genomic_DNA"/>
</dbReference>